<keyword evidence="2" id="KW-1185">Reference proteome</keyword>
<gene>
    <name evidence="1" type="ORF">MPC4_140068</name>
</gene>
<dbReference type="Proteomes" id="UP000485880">
    <property type="component" value="Unassembled WGS sequence"/>
</dbReference>
<evidence type="ECO:0000313" key="1">
    <source>
        <dbReference type="EMBL" id="VTZ49169.1"/>
    </source>
</evidence>
<proteinExistence type="predicted"/>
<reference evidence="1 2" key="1">
    <citation type="submission" date="2019-05" db="EMBL/GenBank/DDBJ databases">
        <authorList>
            <person name="Farhan Ul Haque M."/>
        </authorList>
    </citation>
    <scope>NUCLEOTIDE SEQUENCE [LARGE SCALE GENOMIC DNA]</scope>
    <source>
        <strain evidence="1">2</strain>
    </source>
</reference>
<dbReference type="AlphaFoldDB" id="A0A8B6M452"/>
<dbReference type="EMBL" id="CABFMQ020000046">
    <property type="protein sequence ID" value="VTZ49169.1"/>
    <property type="molecule type" value="Genomic_DNA"/>
</dbReference>
<accession>A0A8B6M452</accession>
<evidence type="ECO:0000313" key="2">
    <source>
        <dbReference type="Proteomes" id="UP000485880"/>
    </source>
</evidence>
<organism evidence="1 2">
    <name type="scientific">Methylocella tundrae</name>
    <dbReference type="NCBI Taxonomy" id="227605"/>
    <lineage>
        <taxon>Bacteria</taxon>
        <taxon>Pseudomonadati</taxon>
        <taxon>Pseudomonadota</taxon>
        <taxon>Alphaproteobacteria</taxon>
        <taxon>Hyphomicrobiales</taxon>
        <taxon>Beijerinckiaceae</taxon>
        <taxon>Methylocella</taxon>
    </lineage>
</organism>
<dbReference type="AntiFam" id="ANF00010">
    <property type="entry name" value="tRNA translation"/>
</dbReference>
<sequence>MVEQLICNEKVAGSTPATGTKSLSDCIRNSHKTNSNQLVKARRSQLSIETLSEFQRGLPIK</sequence>
<name>A0A8B6M452_METTU</name>
<comment type="caution">
    <text evidence="1">The sequence shown here is derived from an EMBL/GenBank/DDBJ whole genome shotgun (WGS) entry which is preliminary data.</text>
</comment>
<protein>
    <submittedName>
        <fullName evidence="1">Uncharacterized protein</fullName>
    </submittedName>
</protein>